<gene>
    <name evidence="2" type="ORF">GGQ92_001599</name>
</gene>
<keyword evidence="3" id="KW-1185">Reference proteome</keyword>
<keyword evidence="1" id="KW-0472">Membrane</keyword>
<dbReference type="AlphaFoldDB" id="A0A841RFG1"/>
<organism evidence="2 3">
    <name type="scientific">Gracilibacillus halotolerans</name>
    <dbReference type="NCBI Taxonomy" id="74386"/>
    <lineage>
        <taxon>Bacteria</taxon>
        <taxon>Bacillati</taxon>
        <taxon>Bacillota</taxon>
        <taxon>Bacilli</taxon>
        <taxon>Bacillales</taxon>
        <taxon>Bacillaceae</taxon>
        <taxon>Gracilibacillus</taxon>
    </lineage>
</organism>
<evidence type="ECO:0000313" key="2">
    <source>
        <dbReference type="EMBL" id="MBB6512810.1"/>
    </source>
</evidence>
<feature type="transmembrane region" description="Helical" evidence="1">
    <location>
        <begin position="61"/>
        <end position="80"/>
    </location>
</feature>
<protein>
    <submittedName>
        <fullName evidence="2">Putative membrane protein</fullName>
    </submittedName>
</protein>
<name>A0A841RFG1_9BACI</name>
<keyword evidence="1" id="KW-1133">Transmembrane helix</keyword>
<dbReference type="InterPro" id="IPR009339">
    <property type="entry name" value="DUF998"/>
</dbReference>
<comment type="caution">
    <text evidence="2">The sequence shown here is derived from an EMBL/GenBank/DDBJ whole genome shotgun (WGS) entry which is preliminary data.</text>
</comment>
<feature type="transmembrane region" description="Helical" evidence="1">
    <location>
        <begin position="92"/>
        <end position="110"/>
    </location>
</feature>
<dbReference type="Pfam" id="PF06197">
    <property type="entry name" value="DUF998"/>
    <property type="match status" value="1"/>
</dbReference>
<evidence type="ECO:0000256" key="1">
    <source>
        <dbReference type="SAM" id="Phobius"/>
    </source>
</evidence>
<proteinExistence type="predicted"/>
<evidence type="ECO:0000313" key="3">
    <source>
        <dbReference type="Proteomes" id="UP000572212"/>
    </source>
</evidence>
<sequence>MGRAAWIFLSTYFLFEYIVIRETITPYSILKQPMSDLGVTACGNDTYVLATYEICSPYHPLMNITFTLIGVAIFVGAILLQPLLPKLRRIRIATVLFAIYGISFAISGIIPADISFTAHTISALPGMVVQIPALFFIAQSIKFTMPKFYKWTLFILIVNSSTIVLLCLQAFITSLPGGLLQRILYGSIFVWMIVTAIVLQMRINK</sequence>
<reference evidence="2 3" key="1">
    <citation type="submission" date="2020-08" db="EMBL/GenBank/DDBJ databases">
        <title>Genomic Encyclopedia of Type Strains, Phase IV (KMG-IV): sequencing the most valuable type-strain genomes for metagenomic binning, comparative biology and taxonomic classification.</title>
        <authorList>
            <person name="Goeker M."/>
        </authorList>
    </citation>
    <scope>NUCLEOTIDE SEQUENCE [LARGE SCALE GENOMIC DNA]</scope>
    <source>
        <strain evidence="2 3">DSM 11805</strain>
    </source>
</reference>
<feature type="transmembrane region" description="Helical" evidence="1">
    <location>
        <begin position="183"/>
        <end position="201"/>
    </location>
</feature>
<feature type="transmembrane region" description="Helical" evidence="1">
    <location>
        <begin position="148"/>
        <end position="171"/>
    </location>
</feature>
<dbReference type="Proteomes" id="UP000572212">
    <property type="component" value="Unassembled WGS sequence"/>
</dbReference>
<dbReference type="RefSeq" id="WP_343068791.1">
    <property type="nucleotide sequence ID" value="NZ_BAAACU010000059.1"/>
</dbReference>
<keyword evidence="1" id="KW-0812">Transmembrane</keyword>
<feature type="transmembrane region" description="Helical" evidence="1">
    <location>
        <begin position="116"/>
        <end position="136"/>
    </location>
</feature>
<accession>A0A841RFG1</accession>
<dbReference type="EMBL" id="JACHON010000005">
    <property type="protein sequence ID" value="MBB6512810.1"/>
    <property type="molecule type" value="Genomic_DNA"/>
</dbReference>